<feature type="transmembrane region" description="Helical" evidence="6">
    <location>
        <begin position="112"/>
        <end position="132"/>
    </location>
</feature>
<feature type="transmembrane region" description="Helical" evidence="6">
    <location>
        <begin position="185"/>
        <end position="204"/>
    </location>
</feature>
<evidence type="ECO:0000256" key="5">
    <source>
        <dbReference type="ARBA" id="ARBA00023136"/>
    </source>
</evidence>
<reference evidence="7 8" key="1">
    <citation type="submission" date="2019-05" db="EMBL/GenBank/DDBJ databases">
        <title>Draft genome sequence of Actinomadura sp. 14C53.</title>
        <authorList>
            <person name="Saricaoglu S."/>
            <person name="Isik K."/>
        </authorList>
    </citation>
    <scope>NUCLEOTIDE SEQUENCE [LARGE SCALE GENOMIC DNA]</scope>
    <source>
        <strain evidence="7 8">14C53</strain>
    </source>
</reference>
<evidence type="ECO:0000313" key="8">
    <source>
        <dbReference type="Proteomes" id="UP000309174"/>
    </source>
</evidence>
<evidence type="ECO:0000256" key="3">
    <source>
        <dbReference type="ARBA" id="ARBA00022692"/>
    </source>
</evidence>
<dbReference type="InterPro" id="IPR001851">
    <property type="entry name" value="ABC_transp_permease"/>
</dbReference>
<dbReference type="Proteomes" id="UP000309174">
    <property type="component" value="Unassembled WGS sequence"/>
</dbReference>
<dbReference type="GO" id="GO:0005886">
    <property type="term" value="C:plasma membrane"/>
    <property type="evidence" value="ECO:0007669"/>
    <property type="project" value="UniProtKB-SubCell"/>
</dbReference>
<gene>
    <name evidence="7" type="ORF">ETD83_07720</name>
</gene>
<comment type="subcellular location">
    <subcellularLocation>
        <location evidence="1">Cell membrane</location>
        <topology evidence="1">Multi-pass membrane protein</topology>
    </subcellularLocation>
</comment>
<dbReference type="EMBL" id="VCKW01000027">
    <property type="protein sequence ID" value="TMR04927.1"/>
    <property type="molecule type" value="Genomic_DNA"/>
</dbReference>
<feature type="transmembrane region" description="Helical" evidence="6">
    <location>
        <begin position="40"/>
        <end position="66"/>
    </location>
</feature>
<dbReference type="CDD" id="cd06581">
    <property type="entry name" value="TM_PBP1_LivM_like"/>
    <property type="match status" value="1"/>
</dbReference>
<sequence>MTGYTAWIQAGCMTRIDGPAAERRGRSDARPAWPSWRAPVALGLVAAVAPMALGTWVIPLLVPVAISSVSAVGLSLLVGRAGLVSLGQGALAGVGAFTAASVSVRLDAPPELALCAAVVTGGAVACALTPFLRLSGLYLSLATLVLALMFQRIAVVAEPITGGADGIAMEGNLRLGFIDVASETAFYAVAWAAVIVAGVLVANIQRSRKGRSFEALSAGEDLARSVGVRVTTAKSTAFVISGLCSGLSGGLYAYYNQFLTPEQFGVGQSILLLAAVIVGGPRSPWGGVVGLMVLQLLPETVDLGSEPEALFTPLLLLLFAGFLPQGLVAAAGTGLGRLWRIRPLTRPAQAAVTAGPSERTADER</sequence>
<evidence type="ECO:0000256" key="6">
    <source>
        <dbReference type="SAM" id="Phobius"/>
    </source>
</evidence>
<protein>
    <submittedName>
        <fullName evidence="7">Branched-chain amino acid ABC transporter permease</fullName>
    </submittedName>
</protein>
<evidence type="ECO:0000256" key="2">
    <source>
        <dbReference type="ARBA" id="ARBA00022475"/>
    </source>
</evidence>
<organism evidence="7 8">
    <name type="scientific">Actinomadura soli</name>
    <dbReference type="NCBI Taxonomy" id="2508997"/>
    <lineage>
        <taxon>Bacteria</taxon>
        <taxon>Bacillati</taxon>
        <taxon>Actinomycetota</taxon>
        <taxon>Actinomycetes</taxon>
        <taxon>Streptosporangiales</taxon>
        <taxon>Thermomonosporaceae</taxon>
        <taxon>Actinomadura</taxon>
    </lineage>
</organism>
<keyword evidence="8" id="KW-1185">Reference proteome</keyword>
<dbReference type="Pfam" id="PF02653">
    <property type="entry name" value="BPD_transp_2"/>
    <property type="match status" value="1"/>
</dbReference>
<feature type="transmembrane region" description="Helical" evidence="6">
    <location>
        <begin position="78"/>
        <end position="100"/>
    </location>
</feature>
<accession>A0A5C4JG85</accession>
<keyword evidence="5 6" id="KW-0472">Membrane</keyword>
<keyword evidence="4 6" id="KW-1133">Transmembrane helix</keyword>
<keyword evidence="2" id="KW-1003">Cell membrane</keyword>
<evidence type="ECO:0000256" key="4">
    <source>
        <dbReference type="ARBA" id="ARBA00022989"/>
    </source>
</evidence>
<keyword evidence="3 6" id="KW-0812">Transmembrane</keyword>
<evidence type="ECO:0000313" key="7">
    <source>
        <dbReference type="EMBL" id="TMR04927.1"/>
    </source>
</evidence>
<comment type="caution">
    <text evidence="7">The sequence shown here is derived from an EMBL/GenBank/DDBJ whole genome shotgun (WGS) entry which is preliminary data.</text>
</comment>
<proteinExistence type="predicted"/>
<dbReference type="PANTHER" id="PTHR30482">
    <property type="entry name" value="HIGH-AFFINITY BRANCHED-CHAIN AMINO ACID TRANSPORT SYSTEM PERMEASE"/>
    <property type="match status" value="1"/>
</dbReference>
<dbReference type="InterPro" id="IPR043428">
    <property type="entry name" value="LivM-like"/>
</dbReference>
<dbReference type="GO" id="GO:0015658">
    <property type="term" value="F:branched-chain amino acid transmembrane transporter activity"/>
    <property type="evidence" value="ECO:0007669"/>
    <property type="project" value="InterPro"/>
</dbReference>
<dbReference type="AlphaFoldDB" id="A0A5C4JG85"/>
<name>A0A5C4JG85_9ACTN</name>
<feature type="transmembrane region" description="Helical" evidence="6">
    <location>
        <begin position="314"/>
        <end position="336"/>
    </location>
</feature>
<dbReference type="OrthoDB" id="9814461at2"/>
<dbReference type="PANTHER" id="PTHR30482:SF10">
    <property type="entry name" value="HIGH-AFFINITY BRANCHED-CHAIN AMINO ACID TRANSPORT PROTEIN BRAE"/>
    <property type="match status" value="1"/>
</dbReference>
<evidence type="ECO:0000256" key="1">
    <source>
        <dbReference type="ARBA" id="ARBA00004651"/>
    </source>
</evidence>